<evidence type="ECO:0000313" key="4">
    <source>
        <dbReference type="Proteomes" id="UP001165542"/>
    </source>
</evidence>
<accession>A0ABT2EA84</accession>
<proteinExistence type="predicted"/>
<dbReference type="InterPro" id="IPR037185">
    <property type="entry name" value="EmrE-like"/>
</dbReference>
<feature type="transmembrane region" description="Helical" evidence="1">
    <location>
        <begin position="114"/>
        <end position="138"/>
    </location>
</feature>
<dbReference type="PANTHER" id="PTHR22911">
    <property type="entry name" value="ACYL-MALONYL CONDENSING ENZYME-RELATED"/>
    <property type="match status" value="1"/>
</dbReference>
<feature type="transmembrane region" description="Helical" evidence="1">
    <location>
        <begin position="188"/>
        <end position="210"/>
    </location>
</feature>
<evidence type="ECO:0000256" key="1">
    <source>
        <dbReference type="SAM" id="Phobius"/>
    </source>
</evidence>
<keyword evidence="1" id="KW-0472">Membrane</keyword>
<feature type="transmembrane region" description="Helical" evidence="1">
    <location>
        <begin position="159"/>
        <end position="176"/>
    </location>
</feature>
<organism evidence="3 4">
    <name type="scientific">Halomonas dongshanensis</name>
    <dbReference type="NCBI Taxonomy" id="2890835"/>
    <lineage>
        <taxon>Bacteria</taxon>
        <taxon>Pseudomonadati</taxon>
        <taxon>Pseudomonadota</taxon>
        <taxon>Gammaproteobacteria</taxon>
        <taxon>Oceanospirillales</taxon>
        <taxon>Halomonadaceae</taxon>
        <taxon>Halomonas</taxon>
    </lineage>
</organism>
<feature type="domain" description="EamA" evidence="2">
    <location>
        <begin position="158"/>
        <end position="296"/>
    </location>
</feature>
<dbReference type="InterPro" id="IPR000620">
    <property type="entry name" value="EamA_dom"/>
</dbReference>
<dbReference type="EMBL" id="JAJISC010000002">
    <property type="protein sequence ID" value="MCS2608487.1"/>
    <property type="molecule type" value="Genomic_DNA"/>
</dbReference>
<comment type="caution">
    <text evidence="3">The sequence shown here is derived from an EMBL/GenBank/DDBJ whole genome shotgun (WGS) entry which is preliminary data.</text>
</comment>
<keyword evidence="4" id="KW-1185">Reference proteome</keyword>
<dbReference type="Pfam" id="PF00892">
    <property type="entry name" value="EamA"/>
    <property type="match status" value="2"/>
</dbReference>
<dbReference type="Proteomes" id="UP001165542">
    <property type="component" value="Unassembled WGS sequence"/>
</dbReference>
<feature type="transmembrane region" description="Helical" evidence="1">
    <location>
        <begin position="249"/>
        <end position="273"/>
    </location>
</feature>
<feature type="transmembrane region" description="Helical" evidence="1">
    <location>
        <begin position="76"/>
        <end position="94"/>
    </location>
</feature>
<evidence type="ECO:0000259" key="2">
    <source>
        <dbReference type="Pfam" id="PF00892"/>
    </source>
</evidence>
<feature type="transmembrane region" description="Helical" evidence="1">
    <location>
        <begin position="31"/>
        <end position="55"/>
    </location>
</feature>
<sequence>MSWIALGLLAGIVLGIYDVLTKMATSKVDVISLVFLSTLFGSALWLPFFISPNILYASTGILLETGGFYLKEQFLILPKSIMMLSSWIFAYFSVKNLPLSISAGVRATGPLWTAFAAILFLGENLTLIHWLGFSVASFAYYKFATIGKNEGFKLSRDKWALFMLLATLLSSTAQIYDKFLLSNVGLDLIGVQAISAIQRAFLVIFLIPFCMSSIKNNGIKNFNIAVILVGITMVVAEFVYLSSVNIEGAMIAVISILRRTNLVVVYFVGALIFKEKNRGRKFLCITGVVFGIIIVSLPTLGVFNVT</sequence>
<feature type="domain" description="EamA" evidence="2">
    <location>
        <begin position="2"/>
        <end position="136"/>
    </location>
</feature>
<feature type="transmembrane region" description="Helical" evidence="1">
    <location>
        <begin position="222"/>
        <end position="243"/>
    </location>
</feature>
<keyword evidence="1" id="KW-1133">Transmembrane helix</keyword>
<name>A0ABT2EA84_9GAMM</name>
<dbReference type="SUPFAM" id="SSF103481">
    <property type="entry name" value="Multidrug resistance efflux transporter EmrE"/>
    <property type="match status" value="2"/>
</dbReference>
<protein>
    <submittedName>
        <fullName evidence="3">DMT family transporter</fullName>
    </submittedName>
</protein>
<keyword evidence="1" id="KW-0812">Transmembrane</keyword>
<dbReference type="RefSeq" id="WP_259034998.1">
    <property type="nucleotide sequence ID" value="NZ_JAJISC010000002.1"/>
</dbReference>
<evidence type="ECO:0000313" key="3">
    <source>
        <dbReference type="EMBL" id="MCS2608487.1"/>
    </source>
</evidence>
<gene>
    <name evidence="3" type="ORF">LLY24_04030</name>
</gene>
<feature type="transmembrane region" description="Helical" evidence="1">
    <location>
        <begin position="282"/>
        <end position="303"/>
    </location>
</feature>
<reference evidence="3" key="1">
    <citation type="submission" date="2021-11" db="EMBL/GenBank/DDBJ databases">
        <title>Halomonas sp., isolated from a coastal aquaculture zone in Dongshan Bay.</title>
        <authorList>
            <person name="Lin W."/>
        </authorList>
    </citation>
    <scope>NUCLEOTIDE SEQUENCE</scope>
    <source>
        <strain evidence="3">Yzlin-01</strain>
    </source>
</reference>
<dbReference type="PANTHER" id="PTHR22911:SF137">
    <property type="entry name" value="SOLUTE CARRIER FAMILY 35 MEMBER G2-RELATED"/>
    <property type="match status" value="1"/>
</dbReference>